<dbReference type="GO" id="GO:0003677">
    <property type="term" value="F:DNA binding"/>
    <property type="evidence" value="ECO:0007669"/>
    <property type="project" value="UniProtKB-UniRule"/>
</dbReference>
<dbReference type="PRINTS" id="PR00455">
    <property type="entry name" value="HTHTETR"/>
</dbReference>
<organism evidence="4 5">
    <name type="scientific">Acinetobacter courvalinii</name>
    <dbReference type="NCBI Taxonomy" id="280147"/>
    <lineage>
        <taxon>Bacteria</taxon>
        <taxon>Pseudomonadati</taxon>
        <taxon>Pseudomonadota</taxon>
        <taxon>Gammaproteobacteria</taxon>
        <taxon>Moraxellales</taxon>
        <taxon>Moraxellaceae</taxon>
        <taxon>Acinetobacter</taxon>
    </lineage>
</organism>
<evidence type="ECO:0000313" key="4">
    <source>
        <dbReference type="EMBL" id="MDH0565020.1"/>
    </source>
</evidence>
<dbReference type="EMBL" id="JAOEEO010000005">
    <property type="protein sequence ID" value="MDH0565020.1"/>
    <property type="molecule type" value="Genomic_DNA"/>
</dbReference>
<feature type="domain" description="HTH tetR-type" evidence="3">
    <location>
        <begin position="7"/>
        <end position="67"/>
    </location>
</feature>
<dbReference type="PROSITE" id="PS50977">
    <property type="entry name" value="HTH_TETR_2"/>
    <property type="match status" value="1"/>
</dbReference>
<gene>
    <name evidence="4" type="ORF">N7644_15230</name>
</gene>
<dbReference type="InterPro" id="IPR001647">
    <property type="entry name" value="HTH_TetR"/>
</dbReference>
<accession>A0AA42I9I9</accession>
<dbReference type="Proteomes" id="UP001159329">
    <property type="component" value="Unassembled WGS sequence"/>
</dbReference>
<dbReference type="Pfam" id="PF00440">
    <property type="entry name" value="TetR_N"/>
    <property type="match status" value="1"/>
</dbReference>
<sequence length="186" mass="21356">MSHLEISFRALKVLETSRKLFNAHGFHGVGVDLIIESSQIAKATFYKYFQSKEQLVEMSLGFQTEALKEDVFGLIYRQKQLTLHEKLKRIFFLHAHLDGPYHLPFKAIFEIEKRYPAAYQIVANYRKWLINEIFKLLSANSAHASKKDAHMFLFVVDGAMILLLGGRNGVDDPERLIEGFLVGLGR</sequence>
<dbReference type="SUPFAM" id="SSF46689">
    <property type="entry name" value="Homeodomain-like"/>
    <property type="match status" value="1"/>
</dbReference>
<evidence type="ECO:0000259" key="3">
    <source>
        <dbReference type="PROSITE" id="PS50977"/>
    </source>
</evidence>
<proteinExistence type="predicted"/>
<dbReference type="InterPro" id="IPR009057">
    <property type="entry name" value="Homeodomain-like_sf"/>
</dbReference>
<feature type="DNA-binding region" description="H-T-H motif" evidence="2">
    <location>
        <begin position="30"/>
        <end position="49"/>
    </location>
</feature>
<comment type="caution">
    <text evidence="4">The sequence shown here is derived from an EMBL/GenBank/DDBJ whole genome shotgun (WGS) entry which is preliminary data.</text>
</comment>
<evidence type="ECO:0000256" key="1">
    <source>
        <dbReference type="ARBA" id="ARBA00023125"/>
    </source>
</evidence>
<evidence type="ECO:0000256" key="2">
    <source>
        <dbReference type="PROSITE-ProRule" id="PRU00335"/>
    </source>
</evidence>
<dbReference type="Gene3D" id="1.10.357.10">
    <property type="entry name" value="Tetracycline Repressor, domain 2"/>
    <property type="match status" value="1"/>
</dbReference>
<dbReference type="RefSeq" id="WP_279696615.1">
    <property type="nucleotide sequence ID" value="NZ_JAOEEO010000005.1"/>
</dbReference>
<name>A0AA42I9I9_9GAMM</name>
<dbReference type="AlphaFoldDB" id="A0AA42I9I9"/>
<keyword evidence="1 2" id="KW-0238">DNA-binding</keyword>
<reference evidence="4" key="1">
    <citation type="submission" date="2022-09" db="EMBL/GenBank/DDBJ databases">
        <title>Intensive care unit water sources are persistently colonized with multi-drug resistant bacteria and are the site of extensive horizontal gene transfer of antibiotic resistance genes.</title>
        <authorList>
            <person name="Diorio-Toth L."/>
        </authorList>
    </citation>
    <scope>NUCLEOTIDE SEQUENCE</scope>
    <source>
        <strain evidence="4">GD04005</strain>
    </source>
</reference>
<protein>
    <submittedName>
        <fullName evidence="4">TetR/AcrR family transcriptional regulator</fullName>
    </submittedName>
</protein>
<evidence type="ECO:0000313" key="5">
    <source>
        <dbReference type="Proteomes" id="UP001159329"/>
    </source>
</evidence>